<protein>
    <submittedName>
        <fullName evidence="2">Uncharacterized protein</fullName>
    </submittedName>
</protein>
<sequence length="201" mass="22611">MGPKLGASKKQKTTIGTSSTHRPRDCPFNHNKFLEDEQDFRYRELASRSIWSKRTFNIDPEGRTYVTNALGCPTKFYKWDLNTTAQVDVARIIDNDIKMIASSGHHLGNITPSTLAFPGMIMGLCQKARVSLPFVVHETIDGEVNDRDPHVDHSFGTRDKFQDHANWSKDRPFQPKGAVGVKVETNGETVEESEEGESMSE</sequence>
<comment type="caution">
    <text evidence="2">The sequence shown here is derived from an EMBL/GenBank/DDBJ whole genome shotgun (WGS) entry which is preliminary data.</text>
</comment>
<feature type="compositionally biased region" description="Basic and acidic residues" evidence="1">
    <location>
        <begin position="147"/>
        <end position="173"/>
    </location>
</feature>
<evidence type="ECO:0000256" key="1">
    <source>
        <dbReference type="SAM" id="MobiDB-lite"/>
    </source>
</evidence>
<dbReference type="EMBL" id="JAMSHJ010000003">
    <property type="protein sequence ID" value="KAI5426805.1"/>
    <property type="molecule type" value="Genomic_DNA"/>
</dbReference>
<dbReference type="Proteomes" id="UP001058974">
    <property type="component" value="Chromosome 3"/>
</dbReference>
<organism evidence="2 3">
    <name type="scientific">Pisum sativum</name>
    <name type="common">Garden pea</name>
    <name type="synonym">Lathyrus oleraceus</name>
    <dbReference type="NCBI Taxonomy" id="3888"/>
    <lineage>
        <taxon>Eukaryota</taxon>
        <taxon>Viridiplantae</taxon>
        <taxon>Streptophyta</taxon>
        <taxon>Embryophyta</taxon>
        <taxon>Tracheophyta</taxon>
        <taxon>Spermatophyta</taxon>
        <taxon>Magnoliopsida</taxon>
        <taxon>eudicotyledons</taxon>
        <taxon>Gunneridae</taxon>
        <taxon>Pentapetalae</taxon>
        <taxon>rosids</taxon>
        <taxon>fabids</taxon>
        <taxon>Fabales</taxon>
        <taxon>Fabaceae</taxon>
        <taxon>Papilionoideae</taxon>
        <taxon>50 kb inversion clade</taxon>
        <taxon>NPAAA clade</taxon>
        <taxon>Hologalegina</taxon>
        <taxon>IRL clade</taxon>
        <taxon>Fabeae</taxon>
        <taxon>Lathyrus</taxon>
    </lineage>
</organism>
<proteinExistence type="predicted"/>
<evidence type="ECO:0000313" key="3">
    <source>
        <dbReference type="Proteomes" id="UP001058974"/>
    </source>
</evidence>
<feature type="compositionally biased region" description="Acidic residues" evidence="1">
    <location>
        <begin position="189"/>
        <end position="201"/>
    </location>
</feature>
<dbReference type="Gramene" id="Psat03G0229400-T1">
    <property type="protein sequence ID" value="KAI5426805.1"/>
    <property type="gene ID" value="KIW84_032294"/>
</dbReference>
<keyword evidence="3" id="KW-1185">Reference proteome</keyword>
<dbReference type="AlphaFoldDB" id="A0A9D4XX46"/>
<feature type="region of interest" description="Disordered" evidence="1">
    <location>
        <begin position="147"/>
        <end position="201"/>
    </location>
</feature>
<accession>A0A9D4XX46</accession>
<name>A0A9D4XX46_PEA</name>
<reference evidence="2 3" key="1">
    <citation type="journal article" date="2022" name="Nat. Genet.">
        <title>Improved pea reference genome and pan-genome highlight genomic features and evolutionary characteristics.</title>
        <authorList>
            <person name="Yang T."/>
            <person name="Liu R."/>
            <person name="Luo Y."/>
            <person name="Hu S."/>
            <person name="Wang D."/>
            <person name="Wang C."/>
            <person name="Pandey M.K."/>
            <person name="Ge S."/>
            <person name="Xu Q."/>
            <person name="Li N."/>
            <person name="Li G."/>
            <person name="Huang Y."/>
            <person name="Saxena R.K."/>
            <person name="Ji Y."/>
            <person name="Li M."/>
            <person name="Yan X."/>
            <person name="He Y."/>
            <person name="Liu Y."/>
            <person name="Wang X."/>
            <person name="Xiang C."/>
            <person name="Varshney R.K."/>
            <person name="Ding H."/>
            <person name="Gao S."/>
            <person name="Zong X."/>
        </authorList>
    </citation>
    <scope>NUCLEOTIDE SEQUENCE [LARGE SCALE GENOMIC DNA]</scope>
    <source>
        <strain evidence="2 3">cv. Zhongwan 6</strain>
    </source>
</reference>
<evidence type="ECO:0000313" key="2">
    <source>
        <dbReference type="EMBL" id="KAI5426805.1"/>
    </source>
</evidence>
<feature type="region of interest" description="Disordered" evidence="1">
    <location>
        <begin position="1"/>
        <end position="26"/>
    </location>
</feature>
<gene>
    <name evidence="2" type="ORF">KIW84_032294</name>
</gene>